<sequence>MPPRAKERDYKALDELGIATGEYVYLVTKHTERARHLPNLPQIHTEGSQQWLRIAPVMPAPDDPDYAAKRHAFFATCDSYCKCDTPEDPVQLVAFPPSCYVAYSSSCHRRSIVAVQAAGWAMQTSMAEIEALPDADHSYVYRKAKDYS</sequence>
<dbReference type="OrthoDB" id="2684181at2759"/>
<protein>
    <submittedName>
        <fullName evidence="1">Uncharacterized protein</fullName>
    </submittedName>
</protein>
<organism evidence="1 2">
    <name type="scientific">Pleurotus eryngii</name>
    <name type="common">Boletus of the steppes</name>
    <dbReference type="NCBI Taxonomy" id="5323"/>
    <lineage>
        <taxon>Eukaryota</taxon>
        <taxon>Fungi</taxon>
        <taxon>Dikarya</taxon>
        <taxon>Basidiomycota</taxon>
        <taxon>Agaricomycotina</taxon>
        <taxon>Agaricomycetes</taxon>
        <taxon>Agaricomycetidae</taxon>
        <taxon>Agaricales</taxon>
        <taxon>Pleurotineae</taxon>
        <taxon>Pleurotaceae</taxon>
        <taxon>Pleurotus</taxon>
    </lineage>
</organism>
<keyword evidence="2" id="KW-1185">Reference proteome</keyword>
<name>A0A9P6D3F4_PLEER</name>
<comment type="caution">
    <text evidence="1">The sequence shown here is derived from an EMBL/GenBank/DDBJ whole genome shotgun (WGS) entry which is preliminary data.</text>
</comment>
<gene>
    <name evidence="1" type="ORF">BDN71DRAFT_105254</name>
</gene>
<reference evidence="1" key="1">
    <citation type="submission" date="2020-11" db="EMBL/GenBank/DDBJ databases">
        <authorList>
            <consortium name="DOE Joint Genome Institute"/>
            <person name="Ahrendt S."/>
            <person name="Riley R."/>
            <person name="Andreopoulos W."/>
            <person name="Labutti K."/>
            <person name="Pangilinan J."/>
            <person name="Ruiz-Duenas F.J."/>
            <person name="Barrasa J.M."/>
            <person name="Sanchez-Garcia M."/>
            <person name="Camarero S."/>
            <person name="Miyauchi S."/>
            <person name="Serrano A."/>
            <person name="Linde D."/>
            <person name="Babiker R."/>
            <person name="Drula E."/>
            <person name="Ayuso-Fernandez I."/>
            <person name="Pacheco R."/>
            <person name="Padilla G."/>
            <person name="Ferreira P."/>
            <person name="Barriuso J."/>
            <person name="Kellner H."/>
            <person name="Castanera R."/>
            <person name="Alfaro M."/>
            <person name="Ramirez L."/>
            <person name="Pisabarro A.G."/>
            <person name="Kuo A."/>
            <person name="Tritt A."/>
            <person name="Lipzen A."/>
            <person name="He G."/>
            <person name="Yan M."/>
            <person name="Ng V."/>
            <person name="Cullen D."/>
            <person name="Martin F."/>
            <person name="Rosso M.-N."/>
            <person name="Henrissat B."/>
            <person name="Hibbett D."/>
            <person name="Martinez A.T."/>
            <person name="Grigoriev I.V."/>
        </authorList>
    </citation>
    <scope>NUCLEOTIDE SEQUENCE</scope>
    <source>
        <strain evidence="1">ATCC 90797</strain>
    </source>
</reference>
<evidence type="ECO:0000313" key="2">
    <source>
        <dbReference type="Proteomes" id="UP000807025"/>
    </source>
</evidence>
<dbReference type="AlphaFoldDB" id="A0A9P6D3F4"/>
<dbReference type="Proteomes" id="UP000807025">
    <property type="component" value="Unassembled WGS sequence"/>
</dbReference>
<proteinExistence type="predicted"/>
<dbReference type="EMBL" id="MU154627">
    <property type="protein sequence ID" value="KAF9491076.1"/>
    <property type="molecule type" value="Genomic_DNA"/>
</dbReference>
<accession>A0A9P6D3F4</accession>
<evidence type="ECO:0000313" key="1">
    <source>
        <dbReference type="EMBL" id="KAF9491076.1"/>
    </source>
</evidence>